<dbReference type="GO" id="GO:0008270">
    <property type="term" value="F:zinc ion binding"/>
    <property type="evidence" value="ECO:0007669"/>
    <property type="project" value="UniProtKB-KW"/>
</dbReference>
<dbReference type="SUPFAM" id="SSF53098">
    <property type="entry name" value="Ribonuclease H-like"/>
    <property type="match status" value="1"/>
</dbReference>
<dbReference type="InterPro" id="IPR001584">
    <property type="entry name" value="Integrase_cat-core"/>
</dbReference>
<dbReference type="SMART" id="SM00249">
    <property type="entry name" value="PHD"/>
    <property type="match status" value="1"/>
</dbReference>
<evidence type="ECO:0000256" key="12">
    <source>
        <dbReference type="PROSITE-ProRule" id="PRU01016"/>
    </source>
</evidence>
<dbReference type="GO" id="GO:0003676">
    <property type="term" value="F:nucleic acid binding"/>
    <property type="evidence" value="ECO:0007669"/>
    <property type="project" value="InterPro"/>
</dbReference>
<dbReference type="GO" id="GO:0016787">
    <property type="term" value="F:hydrolase activity"/>
    <property type="evidence" value="ECO:0007669"/>
    <property type="project" value="UniProtKB-KW"/>
</dbReference>
<keyword evidence="3" id="KW-0548">Nucleotidyltransferase</keyword>
<feature type="compositionally biased region" description="Low complexity" evidence="13">
    <location>
        <begin position="448"/>
        <end position="465"/>
    </location>
</feature>
<dbReference type="InterPro" id="IPR043502">
    <property type="entry name" value="DNA/RNA_pol_sf"/>
</dbReference>
<dbReference type="Pfam" id="PF17917">
    <property type="entry name" value="RT_RNaseH"/>
    <property type="match status" value="1"/>
</dbReference>
<evidence type="ECO:0000313" key="16">
    <source>
        <dbReference type="EMBL" id="GAQ92584.1"/>
    </source>
</evidence>
<keyword evidence="9" id="KW-0862">Zinc</keyword>
<keyword evidence="12" id="KW-0949">S-adenosyl-L-methionine</keyword>
<dbReference type="Gene3D" id="3.10.10.10">
    <property type="entry name" value="HIV Type 1 Reverse Transcriptase, subunit A, domain 1"/>
    <property type="match status" value="1"/>
</dbReference>
<evidence type="ECO:0000256" key="9">
    <source>
        <dbReference type="ARBA" id="ARBA00022833"/>
    </source>
</evidence>
<keyword evidence="10" id="KW-0695">RNA-directed DNA polymerase</keyword>
<feature type="region of interest" description="Disordered" evidence="13">
    <location>
        <begin position="448"/>
        <end position="481"/>
    </location>
</feature>
<dbReference type="Gene3D" id="3.40.50.150">
    <property type="entry name" value="Vaccinia Virus protein VP39"/>
    <property type="match status" value="1"/>
</dbReference>
<evidence type="ECO:0000313" key="17">
    <source>
        <dbReference type="Proteomes" id="UP000054558"/>
    </source>
</evidence>
<dbReference type="GO" id="GO:0015074">
    <property type="term" value="P:DNA integration"/>
    <property type="evidence" value="ECO:0007669"/>
    <property type="project" value="InterPro"/>
</dbReference>
<dbReference type="EMBL" id="DF238011">
    <property type="protein sequence ID" value="GAQ92584.1"/>
    <property type="molecule type" value="Genomic_DNA"/>
</dbReference>
<dbReference type="InterPro" id="IPR012337">
    <property type="entry name" value="RNaseH-like_sf"/>
</dbReference>
<keyword evidence="7 11" id="KW-0863">Zinc-finger</keyword>
<dbReference type="InterPro" id="IPR041588">
    <property type="entry name" value="Integrase_H2C2"/>
</dbReference>
<dbReference type="OrthoDB" id="101614at2759"/>
<dbReference type="FunFam" id="3.10.20.370:FF:000001">
    <property type="entry name" value="Retrovirus-related Pol polyprotein from transposon 17.6-like protein"/>
    <property type="match status" value="1"/>
</dbReference>
<evidence type="ECO:0000256" key="3">
    <source>
        <dbReference type="ARBA" id="ARBA00022695"/>
    </source>
</evidence>
<dbReference type="GO" id="GO:0003964">
    <property type="term" value="F:RNA-directed DNA polymerase activity"/>
    <property type="evidence" value="ECO:0007669"/>
    <property type="project" value="UniProtKB-KW"/>
</dbReference>
<dbReference type="Gene3D" id="3.30.70.270">
    <property type="match status" value="2"/>
</dbReference>
<dbReference type="PROSITE" id="PS51679">
    <property type="entry name" value="SAM_MT_C5"/>
    <property type="match status" value="1"/>
</dbReference>
<keyword evidence="1 12" id="KW-0489">Methyltransferase</keyword>
<protein>
    <submittedName>
        <fullName evidence="16">Putative retrotransposon protein</fullName>
    </submittedName>
</protein>
<evidence type="ECO:0000256" key="1">
    <source>
        <dbReference type="ARBA" id="ARBA00022603"/>
    </source>
</evidence>
<dbReference type="InterPro" id="IPR013083">
    <property type="entry name" value="Znf_RING/FYVE/PHD"/>
</dbReference>
<accession>A0A1Y1IPB7</accession>
<dbReference type="InterPro" id="IPR050951">
    <property type="entry name" value="Retrovirus_Pol_polyprotein"/>
</dbReference>
<evidence type="ECO:0000256" key="11">
    <source>
        <dbReference type="PROSITE-ProRule" id="PRU00146"/>
    </source>
</evidence>
<dbReference type="CDD" id="cd01647">
    <property type="entry name" value="RT_LTR"/>
    <property type="match status" value="1"/>
</dbReference>
<dbReference type="InterPro" id="IPR000477">
    <property type="entry name" value="RT_dom"/>
</dbReference>
<keyword evidence="4" id="KW-0540">Nuclease</keyword>
<evidence type="ECO:0000256" key="7">
    <source>
        <dbReference type="ARBA" id="ARBA00022771"/>
    </source>
</evidence>
<feature type="region of interest" description="Disordered" evidence="13">
    <location>
        <begin position="1"/>
        <end position="29"/>
    </location>
</feature>
<evidence type="ECO:0000259" key="14">
    <source>
        <dbReference type="PROSITE" id="PS50016"/>
    </source>
</evidence>
<name>A0A1Y1IPB7_KLENI</name>
<comment type="similarity">
    <text evidence="12">Belongs to the class I-like SAM-binding methyltransferase superfamily. C5-methyltransferase family.</text>
</comment>
<dbReference type="SUPFAM" id="SSF57903">
    <property type="entry name" value="FYVE/PHD zinc finger"/>
    <property type="match status" value="1"/>
</dbReference>
<dbReference type="SUPFAM" id="SSF56672">
    <property type="entry name" value="DNA/RNA polymerases"/>
    <property type="match status" value="1"/>
</dbReference>
<feature type="region of interest" description="Disordered" evidence="13">
    <location>
        <begin position="515"/>
        <end position="556"/>
    </location>
</feature>
<dbReference type="CDD" id="cd09274">
    <property type="entry name" value="RNase_HI_RT_Ty3"/>
    <property type="match status" value="1"/>
</dbReference>
<dbReference type="InterPro" id="IPR043128">
    <property type="entry name" value="Rev_trsase/Diguanyl_cyclase"/>
</dbReference>
<dbReference type="Gene3D" id="1.10.340.70">
    <property type="match status" value="1"/>
</dbReference>
<dbReference type="SUPFAM" id="SSF53335">
    <property type="entry name" value="S-adenosyl-L-methionine-dependent methyltransferases"/>
    <property type="match status" value="1"/>
</dbReference>
<keyword evidence="6" id="KW-0255">Endonuclease</keyword>
<dbReference type="InterPro" id="IPR001965">
    <property type="entry name" value="Znf_PHD"/>
</dbReference>
<sequence length="1541" mass="169341">MEEDSRLVPKGAGRRRRSEETGRWPRGPSLSVQAEAVRAVRSALAGERPKSELPRQVPLSQLRGLLPLDWSVVGPLPRDRPLRVLELFAGVGTATQTLVRLGYTVGEVIACEKRGAARELHRWAVAQLSAEFPGRIGERAGVQLHHRLPQDIQLVGADHLLSLGPLDVVVAGWPCQGSSAAGLGRGLDDPRSGLVGELVRVLHHLQASHREWGHPLAYVIEHVAAGLDRRPRVRDHFAEVRSLLGPEVVVDAAQLGSHAHRLRAWWTNLADVAVLRAAVSAQVRPPGLFVHQILGPGRSAMVPRGSGQAPWAKVEVPGEPRRALPTFVSYNGSHAFSHTRGGVLQVENGRSVTYGEPTADERELAMGFPRGFSAAPGLSESTRRELLGQAMDLNTVMWLFAACAEAAEEPLVATVVPLGGGSEVSNGNGQGAGPNVGTAGTVRRAQAPGGRALAPGGAAGVGAPRTRAHAPGGAAGVGASGARAPGRVAKEEQGMGGQPGEQLRMNTGRGLRAAADGKEVGGSGEQIRPGQDGVGRPVGQEQSVKAEKPGGPVAGKCRGWSVGSQLTPEEQGYAAAVAEANRDVFANSLEEIGEFKLFEVELTLKTERPIFERRRKHSVKEWELIDQRCAELEAAGIIEETDSDFAANSVLAAKKDPEGNWKLDRFCTDLRRVNLETAQDRYPMPLPEEVLDALGHAKFYSTIDIRGAFHQLVVKKEDRRKLAFWGSTKLYCWKRCPFGARNASAWFQRAIDRTLRGLEEFARSFINDVLVAGGDTLEEHMALVQRVLNRLREMGLKCHPDKCCFGADSVEYLGMWPRPGKVSPVVAKVAAIEALPRPTDVTSVKAFNGVVNYYRRFIPECSRLQGPLNELTKKAVQWRWGEEQEGAFLALKKALQNEPVLALPVRGRKFKVRCDWSKKGVGGVLLQADEAGEDRVIAYESRSCNPAESRYSSFEGELLAAVYFVRLWRNYLYGEQFRLESDHRPLKWILTNTKLTGKLARWAMMLSEFDMEVDYTPGEENEMDCLSRYPQESDEDTAGVRQEGDLGEVLAPCWSAAAALAWALTDSPGENGRQRAVARPAVDVFEWRRDHLVHWGADGEVRVVPRPEAREALIRDVHERCGHFGVKKTVSLLSPQYWWVGLAADVQRVVRQCEACDRVRAAFNSVHPVLQPLPIKGLFYRWGLDFAGPLPKSSRGNQFVLVMVEHFSKHVVFVPTADKEAQTVAEAFTREVLTTFGACAEVVTDRGGEFGGAFQELLDKSFIDHRSTSSYHPQANGLSERIVGVVKGALRKWCLGHAAEQWDVYLPWVAMGYRFSTQASLSGFSPYMLLYGRELVIPGTVRVAIEEPLDLDRPDRLVALVAERAALFRRWVPMAMENLQIAQHRDTLRYAKTRSGAWKPQVLRYAVGDYVYLQREMLNTLDSRAGPRILRVKHVRVGGVLELEGADARTVRVHMERCAPCHRADIDDRQDARLARPTVDFACTRCRRADDEASMLLCDGCGAGWHTRCLVPPLAAVPEGDWFCPRCQAAQALVGPVGSAE</sequence>
<evidence type="ECO:0000256" key="13">
    <source>
        <dbReference type="SAM" id="MobiDB-lite"/>
    </source>
</evidence>
<dbReference type="GO" id="GO:0032259">
    <property type="term" value="P:methylation"/>
    <property type="evidence" value="ECO:0007669"/>
    <property type="project" value="UniProtKB-KW"/>
</dbReference>
<dbReference type="Pfam" id="PF00078">
    <property type="entry name" value="RVT_1"/>
    <property type="match status" value="1"/>
</dbReference>
<evidence type="ECO:0000256" key="6">
    <source>
        <dbReference type="ARBA" id="ARBA00022759"/>
    </source>
</evidence>
<dbReference type="PANTHER" id="PTHR37984:SF5">
    <property type="entry name" value="PROTEIN NYNRIN-LIKE"/>
    <property type="match status" value="1"/>
</dbReference>
<dbReference type="FunFam" id="3.30.70.270:FF:000026">
    <property type="entry name" value="Transposon Ty3-G Gag-Pol polyprotein"/>
    <property type="match status" value="1"/>
</dbReference>
<dbReference type="Gene3D" id="3.10.20.370">
    <property type="match status" value="1"/>
</dbReference>
<dbReference type="Gene3D" id="3.30.40.10">
    <property type="entry name" value="Zinc/RING finger domain, C3HC4 (zinc finger)"/>
    <property type="match status" value="1"/>
</dbReference>
<evidence type="ECO:0000256" key="4">
    <source>
        <dbReference type="ARBA" id="ARBA00022722"/>
    </source>
</evidence>
<dbReference type="PROSITE" id="PS50016">
    <property type="entry name" value="ZF_PHD_2"/>
    <property type="match status" value="1"/>
</dbReference>
<dbReference type="GO" id="GO:0004519">
    <property type="term" value="F:endonuclease activity"/>
    <property type="evidence" value="ECO:0007669"/>
    <property type="project" value="UniProtKB-KW"/>
</dbReference>
<dbReference type="Pfam" id="PF17921">
    <property type="entry name" value="Integrase_H2C2"/>
    <property type="match status" value="1"/>
</dbReference>
<dbReference type="PROSITE" id="PS50994">
    <property type="entry name" value="INTEGRASE"/>
    <property type="match status" value="1"/>
</dbReference>
<gene>
    <name evidence="16" type="ORF">KFL_010620010</name>
</gene>
<dbReference type="InterPro" id="IPR029063">
    <property type="entry name" value="SAM-dependent_MTases_sf"/>
</dbReference>
<feature type="domain" description="Integrase catalytic" evidence="15">
    <location>
        <begin position="1170"/>
        <end position="1334"/>
    </location>
</feature>
<proteinExistence type="inferred from homology"/>
<evidence type="ECO:0000256" key="5">
    <source>
        <dbReference type="ARBA" id="ARBA00022723"/>
    </source>
</evidence>
<dbReference type="Proteomes" id="UP000054558">
    <property type="component" value="Unassembled WGS sequence"/>
</dbReference>
<keyword evidence="5" id="KW-0479">Metal-binding</keyword>
<evidence type="ECO:0000256" key="2">
    <source>
        <dbReference type="ARBA" id="ARBA00022679"/>
    </source>
</evidence>
<dbReference type="Pfam" id="PF00628">
    <property type="entry name" value="PHD"/>
    <property type="match status" value="1"/>
</dbReference>
<dbReference type="InterPro" id="IPR036397">
    <property type="entry name" value="RNaseH_sf"/>
</dbReference>
<feature type="domain" description="PHD-type" evidence="14">
    <location>
        <begin position="1480"/>
        <end position="1530"/>
    </location>
</feature>
<dbReference type="InterPro" id="IPR011011">
    <property type="entry name" value="Znf_FYVE_PHD"/>
</dbReference>
<dbReference type="InterPro" id="IPR019787">
    <property type="entry name" value="Znf_PHD-finger"/>
</dbReference>
<organism evidence="16 17">
    <name type="scientific">Klebsormidium nitens</name>
    <name type="common">Green alga</name>
    <name type="synonym">Ulothrix nitens</name>
    <dbReference type="NCBI Taxonomy" id="105231"/>
    <lineage>
        <taxon>Eukaryota</taxon>
        <taxon>Viridiplantae</taxon>
        <taxon>Streptophyta</taxon>
        <taxon>Klebsormidiophyceae</taxon>
        <taxon>Klebsormidiales</taxon>
        <taxon>Klebsormidiaceae</taxon>
        <taxon>Klebsormidium</taxon>
    </lineage>
</organism>
<dbReference type="CDD" id="cd15543">
    <property type="entry name" value="PHD_RSF1"/>
    <property type="match status" value="1"/>
</dbReference>
<dbReference type="Pfam" id="PF00145">
    <property type="entry name" value="DNA_methylase"/>
    <property type="match status" value="1"/>
</dbReference>
<dbReference type="GO" id="GO:0008168">
    <property type="term" value="F:methyltransferase activity"/>
    <property type="evidence" value="ECO:0007669"/>
    <property type="project" value="UniProtKB-KW"/>
</dbReference>
<feature type="active site" evidence="12">
    <location>
        <position position="175"/>
    </location>
</feature>
<keyword evidence="8" id="KW-0378">Hydrolase</keyword>
<dbReference type="PANTHER" id="PTHR37984">
    <property type="entry name" value="PROTEIN CBG26694"/>
    <property type="match status" value="1"/>
</dbReference>
<evidence type="ECO:0000256" key="10">
    <source>
        <dbReference type="ARBA" id="ARBA00022918"/>
    </source>
</evidence>
<dbReference type="InterPro" id="IPR001525">
    <property type="entry name" value="C5_MeTfrase"/>
</dbReference>
<keyword evidence="2 12" id="KW-0808">Transferase</keyword>
<keyword evidence="17" id="KW-1185">Reference proteome</keyword>
<dbReference type="STRING" id="105231.A0A1Y1IPB7"/>
<evidence type="ECO:0000256" key="8">
    <source>
        <dbReference type="ARBA" id="ARBA00022801"/>
    </source>
</evidence>
<evidence type="ECO:0000259" key="15">
    <source>
        <dbReference type="PROSITE" id="PS50994"/>
    </source>
</evidence>
<dbReference type="InterPro" id="IPR041373">
    <property type="entry name" value="RT_RNaseH"/>
</dbReference>
<reference evidence="16 17" key="1">
    <citation type="journal article" date="2014" name="Nat. Commun.">
        <title>Klebsormidium flaccidum genome reveals primary factors for plant terrestrial adaptation.</title>
        <authorList>
            <person name="Hori K."/>
            <person name="Maruyama F."/>
            <person name="Fujisawa T."/>
            <person name="Togashi T."/>
            <person name="Yamamoto N."/>
            <person name="Seo M."/>
            <person name="Sato S."/>
            <person name="Yamada T."/>
            <person name="Mori H."/>
            <person name="Tajima N."/>
            <person name="Moriyama T."/>
            <person name="Ikeuchi M."/>
            <person name="Watanabe M."/>
            <person name="Wada H."/>
            <person name="Kobayashi K."/>
            <person name="Saito M."/>
            <person name="Masuda T."/>
            <person name="Sasaki-Sekimoto Y."/>
            <person name="Mashiguchi K."/>
            <person name="Awai K."/>
            <person name="Shimojima M."/>
            <person name="Masuda S."/>
            <person name="Iwai M."/>
            <person name="Nobusawa T."/>
            <person name="Narise T."/>
            <person name="Kondo S."/>
            <person name="Saito H."/>
            <person name="Sato R."/>
            <person name="Murakawa M."/>
            <person name="Ihara Y."/>
            <person name="Oshima-Yamada Y."/>
            <person name="Ohtaka K."/>
            <person name="Satoh M."/>
            <person name="Sonobe K."/>
            <person name="Ishii M."/>
            <person name="Ohtani R."/>
            <person name="Kanamori-Sato M."/>
            <person name="Honoki R."/>
            <person name="Miyazaki D."/>
            <person name="Mochizuki H."/>
            <person name="Umetsu J."/>
            <person name="Higashi K."/>
            <person name="Shibata D."/>
            <person name="Kamiya Y."/>
            <person name="Sato N."/>
            <person name="Nakamura Y."/>
            <person name="Tabata S."/>
            <person name="Ida S."/>
            <person name="Kurokawa K."/>
            <person name="Ohta H."/>
        </authorList>
    </citation>
    <scope>NUCLEOTIDE SEQUENCE [LARGE SCALE GENOMIC DNA]</scope>
    <source>
        <strain evidence="16 17">NIES-2285</strain>
    </source>
</reference>
<dbReference type="Gene3D" id="3.30.420.10">
    <property type="entry name" value="Ribonuclease H-like superfamily/Ribonuclease H"/>
    <property type="match status" value="1"/>
</dbReference>